<evidence type="ECO:0000256" key="4">
    <source>
        <dbReference type="SAM" id="Phobius"/>
    </source>
</evidence>
<dbReference type="GO" id="GO:0005524">
    <property type="term" value="F:ATP binding"/>
    <property type="evidence" value="ECO:0007669"/>
    <property type="project" value="InterPro"/>
</dbReference>
<accession>A0A3G5AGK1</accession>
<keyword evidence="3 4" id="KW-0472">Membrane</keyword>
<feature type="transmembrane region" description="Helical" evidence="4">
    <location>
        <begin position="75"/>
        <end position="98"/>
    </location>
</feature>
<dbReference type="GO" id="GO:0016020">
    <property type="term" value="C:membrane"/>
    <property type="evidence" value="ECO:0007669"/>
    <property type="project" value="InterPro"/>
</dbReference>
<protein>
    <submittedName>
        <fullName evidence="5">Uncharacterized protein</fullName>
    </submittedName>
</protein>
<organism evidence="5">
    <name type="scientific">Solumvirus sp</name>
    <dbReference type="NCBI Taxonomy" id="2487773"/>
    <lineage>
        <taxon>Viruses</taxon>
        <taxon>Pithoviruses</taxon>
    </lineage>
</organism>
<proteinExistence type="predicted"/>
<reference evidence="5" key="1">
    <citation type="submission" date="2018-10" db="EMBL/GenBank/DDBJ databases">
        <title>Hidden diversity of soil giant viruses.</title>
        <authorList>
            <person name="Schulz F."/>
            <person name="Alteio L."/>
            <person name="Goudeau D."/>
            <person name="Ryan E.M."/>
            <person name="Malmstrom R.R."/>
            <person name="Blanchard J."/>
            <person name="Woyke T."/>
        </authorList>
    </citation>
    <scope>NUCLEOTIDE SEQUENCE</scope>
    <source>
        <strain evidence="5">SMV1</strain>
    </source>
</reference>
<evidence type="ECO:0000256" key="3">
    <source>
        <dbReference type="ARBA" id="ARBA00023136"/>
    </source>
</evidence>
<feature type="transmembrane region" description="Helical" evidence="4">
    <location>
        <begin position="104"/>
        <end position="123"/>
    </location>
</feature>
<evidence type="ECO:0000313" key="5">
    <source>
        <dbReference type="EMBL" id="AYV86356.1"/>
    </source>
</evidence>
<name>A0A3G5AGK1_9VIRU</name>
<dbReference type="SUPFAM" id="SSF90123">
    <property type="entry name" value="ABC transporter transmembrane region"/>
    <property type="match status" value="1"/>
</dbReference>
<gene>
    <name evidence="5" type="ORF">Solumvirus5_23</name>
</gene>
<dbReference type="InterPro" id="IPR036640">
    <property type="entry name" value="ABC1_TM_sf"/>
</dbReference>
<keyword evidence="2 4" id="KW-1133">Transmembrane helix</keyword>
<evidence type="ECO:0000256" key="2">
    <source>
        <dbReference type="ARBA" id="ARBA00022989"/>
    </source>
</evidence>
<keyword evidence="1 4" id="KW-0812">Transmembrane</keyword>
<sequence>MNVSIPYGRVDHPELQKLLGASAINHNLGAQINQYANCPLTLGSLVEPTSTFVRDVGTPIAQTVRSTLSDTGKGFLKLISVHIFGPLFLLGVFFIVILALVGIFGWWTALIMIFVLFAILYLFTISFTQSVSSFVQNNVNDLQSQINGIITRSNTGNIAQTFLNANQRSLIACNGANHPLGI</sequence>
<evidence type="ECO:0000256" key="1">
    <source>
        <dbReference type="ARBA" id="ARBA00022692"/>
    </source>
</evidence>
<dbReference type="EMBL" id="MK072502">
    <property type="protein sequence ID" value="AYV86356.1"/>
    <property type="molecule type" value="Genomic_DNA"/>
</dbReference>